<protein>
    <submittedName>
        <fullName evidence="1">Putative insecticidal toxin complex</fullName>
    </submittedName>
</protein>
<dbReference type="PANTHER" id="PTHR32305:SF15">
    <property type="entry name" value="PROTEIN RHSA-RELATED"/>
    <property type="match status" value="1"/>
</dbReference>
<accession>A0A3M4LSN3</accession>
<gene>
    <name evidence="1" type="ORF">ALQ04_100888</name>
</gene>
<evidence type="ECO:0000313" key="2">
    <source>
        <dbReference type="Proteomes" id="UP000277236"/>
    </source>
</evidence>
<dbReference type="NCBIfam" id="TIGR03696">
    <property type="entry name" value="Rhs_assc_core"/>
    <property type="match status" value="1"/>
</dbReference>
<dbReference type="InterPro" id="IPR050708">
    <property type="entry name" value="T6SS_VgrG/RHS"/>
</dbReference>
<reference evidence="1 2" key="1">
    <citation type="submission" date="2018-08" db="EMBL/GenBank/DDBJ databases">
        <title>Recombination of ecologically and evolutionarily significant loci maintains genetic cohesion in the Pseudomonas syringae species complex.</title>
        <authorList>
            <person name="Dillon M."/>
            <person name="Thakur S."/>
            <person name="Almeida R.N.D."/>
            <person name="Weir B.S."/>
            <person name="Guttman D.S."/>
        </authorList>
    </citation>
    <scope>NUCLEOTIDE SEQUENCE [LARGE SCALE GENOMIC DNA]</scope>
    <source>
        <strain evidence="1 2">ICMP 3353</strain>
    </source>
</reference>
<dbReference type="Gene3D" id="2.180.10.10">
    <property type="entry name" value="RHS repeat-associated core"/>
    <property type="match status" value="1"/>
</dbReference>
<dbReference type="AlphaFoldDB" id="A0A3M4LSN3"/>
<name>A0A3M4LSN3_PSECI</name>
<proteinExistence type="predicted"/>
<organism evidence="1 2">
    <name type="scientific">Pseudomonas cichorii</name>
    <dbReference type="NCBI Taxonomy" id="36746"/>
    <lineage>
        <taxon>Bacteria</taxon>
        <taxon>Pseudomonadati</taxon>
        <taxon>Pseudomonadota</taxon>
        <taxon>Gammaproteobacteria</taxon>
        <taxon>Pseudomonadales</taxon>
        <taxon>Pseudomonadaceae</taxon>
        <taxon>Pseudomonas</taxon>
    </lineage>
</organism>
<sequence length="985" mass="110076">MDNYVSEYQKDTGDSPSTAYLKFDTQRCSWIDAIAVGLGFKQGLAENNAMDRQTADLHRHTPTLAVVDPRGLAVRLVTWYRRQVAEEPVARVHRSLFDSAGRLTECWDPRLGESGAPANLANIYSLSAQVLGRDSVDSGWRVSLPGESQESLHSWDGRGTVRRTEYDELLRPTAVFEGDQCAERLTYGDVSSALHNQCGQLVRHDDPAGSRLNAEFSLTGSVIEQAQRFSRDLANPDWPEPEAERDALLEPGEGAVSHWRFSPLGGPLEQTDALGNVQRFAQTISGELQGCFLQLKGQAEQTLVSDINYDAQGRVSSETAGNGVLSIARYGEEDGRLLELKAARNGGESLQDLIYGYDPAGNVIRVEDRAQPTRHFANQRIEPVSTYQYDTLYQLTEATGRELAAVNHGPVFADFQSPADPAQLANYTQTYNYDAGGNLRQLTHVGSQNHSRTLVTARDSNRSLPVINNQPPDEDAVAGAFDPNGNLLQLHAGQVLSWDRRNQLQEVRPVVRESGEDDSERYFYDASGQRLRKVRTTQSRAVTYSAEVRYLPGLEIRSNTASGEALQVITAQAGRGEVRVLHWQVGKPDELANDPYRYSLTDHLGSSSLELDKDAAIISQENYYPFGGSSWWAGRNLIEASYKTVRYSGKERDATGLYYYGLRYYAPWLQRWINPDPAQEEDGVNLYRFVRNSPLRFSDPRGAAPYDVLDKQEMVMLEQHKLKITARGLQEFNAEQASAFKSAAMLSEKLLTGVLDELPKAKPRKGVARMISAFGDMDADFKKQLIEALINSFTQQRAFIRSLTTDAQWKVSLFVSDSTIAGNTSHFTESAPLKTISLNANFLDRHPLEIARTLIHETSHAVDRAVDYYYLQIEDLPSWIAHEDIEQWSAHHRAVFDDIGKHGPDPSIVTSRYWETMNSIAGRQLTPESAAQEFQKQTVRLPIFLLNADTYSSFVMGTKLPSRVMAKQNARAVRRGAYDPAKEVF</sequence>
<dbReference type="EMBL" id="RBRE01000059">
    <property type="protein sequence ID" value="RMQ44519.1"/>
    <property type="molecule type" value="Genomic_DNA"/>
</dbReference>
<dbReference type="PANTHER" id="PTHR32305">
    <property type="match status" value="1"/>
</dbReference>
<dbReference type="InterPro" id="IPR022385">
    <property type="entry name" value="Rhs_assc_core"/>
</dbReference>
<comment type="caution">
    <text evidence="1">The sequence shown here is derived from an EMBL/GenBank/DDBJ whole genome shotgun (WGS) entry which is preliminary data.</text>
</comment>
<dbReference type="Proteomes" id="UP000277236">
    <property type="component" value="Unassembled WGS sequence"/>
</dbReference>
<evidence type="ECO:0000313" key="1">
    <source>
        <dbReference type="EMBL" id="RMQ44519.1"/>
    </source>
</evidence>